<proteinExistence type="predicted"/>
<organism evidence="1">
    <name type="scientific">Schistocephalus solidus</name>
    <name type="common">Tapeworm</name>
    <dbReference type="NCBI Taxonomy" id="70667"/>
    <lineage>
        <taxon>Eukaryota</taxon>
        <taxon>Metazoa</taxon>
        <taxon>Spiralia</taxon>
        <taxon>Lophotrochozoa</taxon>
        <taxon>Platyhelminthes</taxon>
        <taxon>Cestoda</taxon>
        <taxon>Eucestoda</taxon>
        <taxon>Diphyllobothriidea</taxon>
        <taxon>Diphyllobothriidae</taxon>
        <taxon>Schistocephalus</taxon>
    </lineage>
</organism>
<dbReference type="EMBL" id="GEEE01002900">
    <property type="protein sequence ID" value="JAP60325.1"/>
    <property type="molecule type" value="Transcribed_RNA"/>
</dbReference>
<evidence type="ECO:0000313" key="1">
    <source>
        <dbReference type="EMBL" id="JAP60325.1"/>
    </source>
</evidence>
<dbReference type="AlphaFoldDB" id="A0A0V0J3Z1"/>
<accession>A0A0V0J3Z1</accession>
<name>A0A0V0J3Z1_SCHSO</name>
<gene>
    <name evidence="1" type="primary">TRIM2</name>
    <name evidence="1" type="ORF">TR102451</name>
</gene>
<sequence>MTFRRSLWTARAGFTLLTQRPVQSVTLNRLDATWDSSGPAGRLTTSSVGPWESQSTPPIVFTSLTLRSTASRSSRMVESSSTSLEAMGRNPVVSIYLSTSASTPMTCSTLVTRVTVEFKFLTITVSFFGC</sequence>
<protein>
    <submittedName>
        <fullName evidence="1">Tripartite motif-containing protein 2</fullName>
    </submittedName>
</protein>
<reference evidence="1" key="1">
    <citation type="submission" date="2016-01" db="EMBL/GenBank/DDBJ databases">
        <title>Reference transcriptome for the parasite Schistocephalus solidus: insights into the molecular evolution of parasitism.</title>
        <authorList>
            <person name="Hebert F.O."/>
            <person name="Grambauer S."/>
            <person name="Barber I."/>
            <person name="Landry C.R."/>
            <person name="Aubin-Horth N."/>
        </authorList>
    </citation>
    <scope>NUCLEOTIDE SEQUENCE</scope>
</reference>